<dbReference type="InterPro" id="IPR043129">
    <property type="entry name" value="ATPase_NBD"/>
</dbReference>
<proteinExistence type="predicted"/>
<dbReference type="PANTHER" id="PTHR30005:SF0">
    <property type="entry name" value="RETROGRADE REGULATION PROTEIN 2"/>
    <property type="match status" value="1"/>
</dbReference>
<keyword evidence="3" id="KW-1185">Reference proteome</keyword>
<feature type="domain" description="Ppx/GppA phosphatase N-terminal" evidence="1">
    <location>
        <begin position="40"/>
        <end position="286"/>
    </location>
</feature>
<dbReference type="InterPro" id="IPR050273">
    <property type="entry name" value="GppA/Ppx_hydrolase"/>
</dbReference>
<dbReference type="PANTHER" id="PTHR30005">
    <property type="entry name" value="EXOPOLYPHOSPHATASE"/>
    <property type="match status" value="1"/>
</dbReference>
<evidence type="ECO:0000259" key="1">
    <source>
        <dbReference type="Pfam" id="PF02541"/>
    </source>
</evidence>
<dbReference type="Pfam" id="PF02541">
    <property type="entry name" value="Ppx-GppA"/>
    <property type="match status" value="1"/>
</dbReference>
<dbReference type="EC" id="3.6.1.40" evidence="2"/>
<keyword evidence="2" id="KW-0378">Hydrolase</keyword>
<dbReference type="InterPro" id="IPR003695">
    <property type="entry name" value="Ppx_GppA_N"/>
</dbReference>
<reference evidence="2 3" key="1">
    <citation type="submission" date="2018-06" db="EMBL/GenBank/DDBJ databases">
        <authorList>
            <consortium name="Pathogen Informatics"/>
            <person name="Doyle S."/>
        </authorList>
    </citation>
    <scope>NUCLEOTIDE SEQUENCE [LARGE SCALE GENOMIC DNA]</scope>
    <source>
        <strain evidence="2 3">NCTC11190</strain>
    </source>
</reference>
<dbReference type="Gene3D" id="3.30.420.40">
    <property type="match status" value="1"/>
</dbReference>
<sequence length="298" mass="33357">MGTYTFGAIDIGSNAIRLLINTVEEYPDQVEFKKTAFLRVPIRLGEDVFTHGEVSPQKRERMCEAMAGFAHIMRAYGVQDYRAYATSAMREARNGAEIVEYIRKNSGIGIEIISGQTEADTIFANGLADMLAADKTYLYVDVGGGSTEVIVYSDRTKVDARSFALGTVRILSDAVDKDEMKKFKKWLGAIGQKYRPTAIIGSGGNINKVQKLLNKKDRETISRPELDMLYRYIKSFSFAERVHTMRLATYRADVIVPAMKLFLTVCTQCGIDEIIVPKMGLSDGIVRTLYADRNRNVK</sequence>
<dbReference type="OrthoDB" id="9814545at2"/>
<dbReference type="STRING" id="880526.GCA_000427365_01645"/>
<name>A0A379MTP7_9BACT</name>
<dbReference type="EMBL" id="UGVL01000001">
    <property type="protein sequence ID" value="SUE34935.1"/>
    <property type="molecule type" value="Genomic_DNA"/>
</dbReference>
<dbReference type="Gene3D" id="3.30.420.150">
    <property type="entry name" value="Exopolyphosphatase. Domain 2"/>
    <property type="match status" value="1"/>
</dbReference>
<protein>
    <submittedName>
        <fullName evidence="2">Guanosine-5'-triphosphate,3'-diphosphate pyrophosphatase</fullName>
        <ecNumber evidence="2">3.6.1.40</ecNumber>
    </submittedName>
</protein>
<evidence type="ECO:0000313" key="3">
    <source>
        <dbReference type="Proteomes" id="UP000255233"/>
    </source>
</evidence>
<dbReference type="SUPFAM" id="SSF53067">
    <property type="entry name" value="Actin-like ATPase domain"/>
    <property type="match status" value="2"/>
</dbReference>
<accession>A0A379MTP7</accession>
<gene>
    <name evidence="2" type="primary">gppA</name>
    <name evidence="2" type="ORF">NCTC11190_02173</name>
</gene>
<evidence type="ECO:0000313" key="2">
    <source>
        <dbReference type="EMBL" id="SUE34935.1"/>
    </source>
</evidence>
<dbReference type="RefSeq" id="WP_027291290.1">
    <property type="nucleotide sequence ID" value="NZ_UGVL01000001.1"/>
</dbReference>
<dbReference type="CDD" id="cd24006">
    <property type="entry name" value="ASKHA_NBD_PPX_GppA"/>
    <property type="match status" value="1"/>
</dbReference>
<dbReference type="AlphaFoldDB" id="A0A379MTP7"/>
<dbReference type="Proteomes" id="UP000255233">
    <property type="component" value="Unassembled WGS sequence"/>
</dbReference>
<dbReference type="GO" id="GO:0008894">
    <property type="term" value="F:guanosine-5'-triphosphate,3'-diphosphate diphosphatase activity"/>
    <property type="evidence" value="ECO:0007669"/>
    <property type="project" value="UniProtKB-EC"/>
</dbReference>
<organism evidence="2 3">
    <name type="scientific">Rikenella microfusus</name>
    <dbReference type="NCBI Taxonomy" id="28139"/>
    <lineage>
        <taxon>Bacteria</taxon>
        <taxon>Pseudomonadati</taxon>
        <taxon>Bacteroidota</taxon>
        <taxon>Bacteroidia</taxon>
        <taxon>Bacteroidales</taxon>
        <taxon>Rikenellaceae</taxon>
        <taxon>Rikenella</taxon>
    </lineage>
</organism>